<organism evidence="4 5">
    <name type="scientific">Coprobacter fastidiosus</name>
    <dbReference type="NCBI Taxonomy" id="1099853"/>
    <lineage>
        <taxon>Bacteria</taxon>
        <taxon>Pseudomonadati</taxon>
        <taxon>Bacteroidota</taxon>
        <taxon>Bacteroidia</taxon>
        <taxon>Bacteroidales</taxon>
        <taxon>Barnesiellaceae</taxon>
        <taxon>Coprobacter</taxon>
    </lineage>
</organism>
<evidence type="ECO:0000256" key="2">
    <source>
        <dbReference type="ARBA" id="ARBA00023157"/>
    </source>
</evidence>
<dbReference type="SMART" id="SM00560">
    <property type="entry name" value="LamGL"/>
    <property type="match status" value="1"/>
</dbReference>
<dbReference type="Proteomes" id="UP000262954">
    <property type="component" value="Unassembled WGS sequence"/>
</dbReference>
<dbReference type="GO" id="GO:0004553">
    <property type="term" value="F:hydrolase activity, hydrolyzing O-glycosyl compounds"/>
    <property type="evidence" value="ECO:0007669"/>
    <property type="project" value="UniProtKB-ARBA"/>
</dbReference>
<dbReference type="InterPro" id="IPR013320">
    <property type="entry name" value="ConA-like_dom_sf"/>
</dbReference>
<protein>
    <submittedName>
        <fullName evidence="4">Laminin G</fullName>
    </submittedName>
</protein>
<evidence type="ECO:0000256" key="1">
    <source>
        <dbReference type="ARBA" id="ARBA00022729"/>
    </source>
</evidence>
<keyword evidence="2" id="KW-1015">Disulfide bond</keyword>
<dbReference type="NCBIfam" id="TIGR04183">
    <property type="entry name" value="Por_Secre_tail"/>
    <property type="match status" value="1"/>
</dbReference>
<name>A0A354M297_9BACT</name>
<evidence type="ECO:0000259" key="3">
    <source>
        <dbReference type="PROSITE" id="PS50835"/>
    </source>
</evidence>
<sequence>MMKKVFYLFFSLFFYPNIGIFCFADQIPVSRIEKMPNLPSPYQMRDWKSVAKAYDKFVFDKNKTGSYLPLIEIKSQGNNYPGSKQIRLDTYVGSNSHGSQAEAINILPAIVGASLVGVDKSSDNGENYVSYAKDFFNKKNEQNVYLNGYSATSGKDWWYDLMPNVYFYQLYSLYPDADADFETQFTEVADRWLEAVYKLGGSLQPWTVPDMNHRAFNLVTGKPLTSGAKEPESAGTIAWLLYQAYTQTGDKKYFEGAQLALEFLCAFGENPSYELQLPYGTLIAARMNAEQDCSYNIDRLINWCFDWGRTRGWGAIVGTWGGYDVSGLIGEANDNGDDYAFVMNGFQQAAALAPVVKYDKRYARAIGKWLLNIANASRLFYNNVLPEDHQEPQSYAWSSVYDTESCIPYESMKEVWNNKSPYVMGDATGGGWAATNISLYSGSSVGYLAALIEKTNVEGILRIDVNKTDFFGNAVFPVYLYYNPYSEDKTVELELPSGEYDLYDAISERNVVSRISGTASFSVPSDGVCLLTVIPSGTEQTVSGHRLLAGNQVIDFYYGYDYSRNLRLKAIVADQEVTVPGNTVKLNVYADNIPLGASVVYQWSVNGEPIQSEWTGSYLNWNVPSTLGLYTIKAVGSARNQTISGEVTVEVLESMYDKPSLTSIETSSSMPLSPGETIDVTSVLAEETPGLTVSWECDGGDIENLSDFSSRWTLPSVPGVYTISCTAKNRFGEDMKSLEVLVKEEKSAVKTPLIYYPLNGDCSNAASLGIYDAIPEGGSFVTDALGRESSAYSLSSSSYLYTENDEALGVQDKVTIGFWVSPENTPGREQFLVSHGSWEERYKISLSPDMTLRWTVNTSDGTKDLDYKIPLDLSKFYHITAVYTGYSMELYVNGEFYSFMKHSGNIGTTDKDITYGRKDRTDTEYTFAGILDEIRIYNDELSLSEIRELPETWELLPSSVENTISDLQIQILKGRGVLRIDTGGRILKNLEVFNIQGMSFPCKWQKESEYSYSISTENLSSGIYVLRLTDKSGKNYRYKIIL</sequence>
<reference evidence="4 5" key="1">
    <citation type="journal article" date="2018" name="Nat. Biotechnol.">
        <title>A standardized bacterial taxonomy based on genome phylogeny substantially revises the tree of life.</title>
        <authorList>
            <person name="Parks D.H."/>
            <person name="Chuvochina M."/>
            <person name="Waite D.W."/>
            <person name="Rinke C."/>
            <person name="Skarshewski A."/>
            <person name="Chaumeil P.A."/>
            <person name="Hugenholtz P."/>
        </authorList>
    </citation>
    <scope>NUCLEOTIDE SEQUENCE [LARGE SCALE GENOMIC DNA]</scope>
    <source>
        <strain evidence="4">UBA11482</strain>
    </source>
</reference>
<evidence type="ECO:0000313" key="5">
    <source>
        <dbReference type="Proteomes" id="UP000262954"/>
    </source>
</evidence>
<comment type="caution">
    <text evidence="4">The sequence shown here is derived from an EMBL/GenBank/DDBJ whole genome shotgun (WGS) entry which is preliminary data.</text>
</comment>
<dbReference type="Gene3D" id="2.60.120.200">
    <property type="match status" value="1"/>
</dbReference>
<dbReference type="InterPro" id="IPR026444">
    <property type="entry name" value="Secre_tail"/>
</dbReference>
<keyword evidence="1" id="KW-0732">Signal</keyword>
<proteinExistence type="predicted"/>
<accession>A0A354M297</accession>
<dbReference type="SUPFAM" id="SSF49899">
    <property type="entry name" value="Concanavalin A-like lectins/glucanases"/>
    <property type="match status" value="1"/>
</dbReference>
<evidence type="ECO:0000313" key="4">
    <source>
        <dbReference type="EMBL" id="HBJ08636.1"/>
    </source>
</evidence>
<dbReference type="AlphaFoldDB" id="A0A354M297"/>
<feature type="domain" description="Ig-like" evidence="3">
    <location>
        <begin position="659"/>
        <end position="743"/>
    </location>
</feature>
<dbReference type="Pfam" id="PF13385">
    <property type="entry name" value="Laminin_G_3"/>
    <property type="match status" value="1"/>
</dbReference>
<gene>
    <name evidence="4" type="ORF">DDY73_06480</name>
</gene>
<dbReference type="GO" id="GO:0005975">
    <property type="term" value="P:carbohydrate metabolic process"/>
    <property type="evidence" value="ECO:0007669"/>
    <property type="project" value="UniProtKB-ARBA"/>
</dbReference>
<dbReference type="PROSITE" id="PS50835">
    <property type="entry name" value="IG_LIKE"/>
    <property type="match status" value="1"/>
</dbReference>
<dbReference type="InterPro" id="IPR006558">
    <property type="entry name" value="LamG-like"/>
</dbReference>
<dbReference type="InterPro" id="IPR007110">
    <property type="entry name" value="Ig-like_dom"/>
</dbReference>
<dbReference type="EMBL" id="DNWC01000085">
    <property type="protein sequence ID" value="HBJ08636.1"/>
    <property type="molecule type" value="Genomic_DNA"/>
</dbReference>